<protein>
    <submittedName>
        <fullName evidence="1">Uncharacterized protein</fullName>
    </submittedName>
</protein>
<keyword evidence="2" id="KW-1185">Reference proteome</keyword>
<accession>A0AAD6QPU9</accession>
<dbReference type="AlphaFoldDB" id="A0AAD6QPU9"/>
<proteinExistence type="predicted"/>
<dbReference type="Proteomes" id="UP001164929">
    <property type="component" value="Chromosome 6"/>
</dbReference>
<comment type="caution">
    <text evidence="1">The sequence shown here is derived from an EMBL/GenBank/DDBJ whole genome shotgun (WGS) entry which is preliminary data.</text>
</comment>
<reference evidence="1" key="1">
    <citation type="journal article" date="2023" name="Mol. Ecol. Resour.">
        <title>Chromosome-level genome assembly of a triploid poplar Populus alba 'Berolinensis'.</title>
        <authorList>
            <person name="Chen S."/>
            <person name="Yu Y."/>
            <person name="Wang X."/>
            <person name="Wang S."/>
            <person name="Zhang T."/>
            <person name="Zhou Y."/>
            <person name="He R."/>
            <person name="Meng N."/>
            <person name="Wang Y."/>
            <person name="Liu W."/>
            <person name="Liu Z."/>
            <person name="Liu J."/>
            <person name="Guo Q."/>
            <person name="Huang H."/>
            <person name="Sederoff R.R."/>
            <person name="Wang G."/>
            <person name="Qu G."/>
            <person name="Chen S."/>
        </authorList>
    </citation>
    <scope>NUCLEOTIDE SEQUENCE</scope>
    <source>
        <strain evidence="1">SC-2020</strain>
    </source>
</reference>
<organism evidence="1 2">
    <name type="scientific">Populus alba x Populus x berolinensis</name>
    <dbReference type="NCBI Taxonomy" id="444605"/>
    <lineage>
        <taxon>Eukaryota</taxon>
        <taxon>Viridiplantae</taxon>
        <taxon>Streptophyta</taxon>
        <taxon>Embryophyta</taxon>
        <taxon>Tracheophyta</taxon>
        <taxon>Spermatophyta</taxon>
        <taxon>Magnoliopsida</taxon>
        <taxon>eudicotyledons</taxon>
        <taxon>Gunneridae</taxon>
        <taxon>Pentapetalae</taxon>
        <taxon>rosids</taxon>
        <taxon>fabids</taxon>
        <taxon>Malpighiales</taxon>
        <taxon>Salicaceae</taxon>
        <taxon>Saliceae</taxon>
        <taxon>Populus</taxon>
    </lineage>
</organism>
<gene>
    <name evidence="1" type="ORF">NC653_017248</name>
</gene>
<name>A0AAD6QPU9_9ROSI</name>
<dbReference type="EMBL" id="JAQIZT010000006">
    <property type="protein sequence ID" value="KAJ6994362.1"/>
    <property type="molecule type" value="Genomic_DNA"/>
</dbReference>
<sequence length="35" mass="3855">MQLFEKFSETKGSCTNGCSSTSDIEFMMQNVALSC</sequence>
<evidence type="ECO:0000313" key="2">
    <source>
        <dbReference type="Proteomes" id="UP001164929"/>
    </source>
</evidence>
<evidence type="ECO:0000313" key="1">
    <source>
        <dbReference type="EMBL" id="KAJ6994362.1"/>
    </source>
</evidence>